<sequence>MSDYDNCDSIVVSSASSSSDGEEEEDDDGDLEEDLEDDSVLLALEPNQNSIIQEGMDLEDDYPYKVLSTDDIMMCMIETIKEVTNIVLLSQTNARILLNHFKWDKEKLYEKYYDGDQSKLFQDAHIVNPNYKAIKV</sequence>
<dbReference type="OrthoDB" id="10009520at2759"/>
<feature type="compositionally biased region" description="Acidic residues" evidence="1">
    <location>
        <begin position="20"/>
        <end position="35"/>
    </location>
</feature>
<proteinExistence type="predicted"/>
<dbReference type="AlphaFoldDB" id="A0A132AJA8"/>
<name>A0A132AJA8_SARSC</name>
<comment type="caution">
    <text evidence="3">The sequence shown here is derived from an EMBL/GenBank/DDBJ whole genome shotgun (WGS) entry which is preliminary data.</text>
</comment>
<protein>
    <recommendedName>
        <fullName evidence="2">E3 ubiquitin-protein ligase ARIH1-like UBA-like domain-containing protein</fullName>
    </recommendedName>
</protein>
<gene>
    <name evidence="3" type="ORF">QR98_0096380</name>
</gene>
<reference evidence="3 4" key="1">
    <citation type="journal article" date="2015" name="Parasit. Vectors">
        <title>Draft genome of the scabies mite.</title>
        <authorList>
            <person name="Rider S.D.Jr."/>
            <person name="Morgan M.S."/>
            <person name="Arlian L.G."/>
        </authorList>
    </citation>
    <scope>NUCLEOTIDE SEQUENCE [LARGE SCALE GENOMIC DNA]</scope>
    <source>
        <strain evidence="3">Arlian Lab</strain>
    </source>
</reference>
<evidence type="ECO:0000313" key="4">
    <source>
        <dbReference type="Proteomes" id="UP000616769"/>
    </source>
</evidence>
<dbReference type="Pfam" id="PF21235">
    <property type="entry name" value="UBA_ARI1"/>
    <property type="match status" value="1"/>
</dbReference>
<feature type="region of interest" description="Disordered" evidence="1">
    <location>
        <begin position="1"/>
        <end position="35"/>
    </location>
</feature>
<dbReference type="InterPro" id="IPR048962">
    <property type="entry name" value="ARIH1-like_UBL"/>
</dbReference>
<organism evidence="3 4">
    <name type="scientific">Sarcoptes scabiei</name>
    <name type="common">Itch mite</name>
    <name type="synonym">Acarus scabiei</name>
    <dbReference type="NCBI Taxonomy" id="52283"/>
    <lineage>
        <taxon>Eukaryota</taxon>
        <taxon>Metazoa</taxon>
        <taxon>Ecdysozoa</taxon>
        <taxon>Arthropoda</taxon>
        <taxon>Chelicerata</taxon>
        <taxon>Arachnida</taxon>
        <taxon>Acari</taxon>
        <taxon>Acariformes</taxon>
        <taxon>Sarcoptiformes</taxon>
        <taxon>Astigmata</taxon>
        <taxon>Psoroptidia</taxon>
        <taxon>Sarcoptoidea</taxon>
        <taxon>Sarcoptidae</taxon>
        <taxon>Sarcoptinae</taxon>
        <taxon>Sarcoptes</taxon>
    </lineage>
</organism>
<evidence type="ECO:0000313" key="3">
    <source>
        <dbReference type="EMBL" id="KPM11072.1"/>
    </source>
</evidence>
<feature type="domain" description="E3 ubiquitin-protein ligase ARIH1-like UBA-like" evidence="2">
    <location>
        <begin position="76"/>
        <end position="114"/>
    </location>
</feature>
<dbReference type="VEuPathDB" id="VectorBase:SSCA009640"/>
<evidence type="ECO:0000256" key="1">
    <source>
        <dbReference type="SAM" id="MobiDB-lite"/>
    </source>
</evidence>
<dbReference type="Proteomes" id="UP000616769">
    <property type="component" value="Unassembled WGS sequence"/>
</dbReference>
<evidence type="ECO:0000259" key="2">
    <source>
        <dbReference type="Pfam" id="PF21235"/>
    </source>
</evidence>
<dbReference type="EMBL" id="JXLN01016377">
    <property type="protein sequence ID" value="KPM11072.1"/>
    <property type="molecule type" value="Genomic_DNA"/>
</dbReference>
<accession>A0A132AJA8</accession>